<sequence length="140" mass="15376">MGTTTVSRWWYGIVVTVCFGVLLYAFAMVFMTVGPSQPARSDGELVLKVLSLAATAAVGMLLYVMTALYVVSFGLDWWYVSTSDLTSYTPSRWYLGIPLVALSNFVKPVVATPLIIIGGAYYLRQRARFVGRPKFSSVLG</sequence>
<dbReference type="EMBL" id="QMDW01000007">
    <property type="protein sequence ID" value="RJX50191.1"/>
    <property type="molecule type" value="Genomic_DNA"/>
</dbReference>
<protein>
    <submittedName>
        <fullName evidence="2">Uncharacterized protein</fullName>
    </submittedName>
</protein>
<keyword evidence="1" id="KW-0472">Membrane</keyword>
<name>A0A3A6QEW3_9EURY</name>
<evidence type="ECO:0000313" key="3">
    <source>
        <dbReference type="Proteomes" id="UP000281564"/>
    </source>
</evidence>
<organism evidence="2 3">
    <name type="scientific">Halonotius pteroides</name>
    <dbReference type="NCBI Taxonomy" id="268735"/>
    <lineage>
        <taxon>Archaea</taxon>
        <taxon>Methanobacteriati</taxon>
        <taxon>Methanobacteriota</taxon>
        <taxon>Stenosarchaea group</taxon>
        <taxon>Halobacteria</taxon>
        <taxon>Halobacteriales</taxon>
        <taxon>Haloferacaceae</taxon>
        <taxon>Halonotius</taxon>
    </lineage>
</organism>
<dbReference type="AlphaFoldDB" id="A0A3A6QEW3"/>
<dbReference type="Proteomes" id="UP000281564">
    <property type="component" value="Unassembled WGS sequence"/>
</dbReference>
<comment type="caution">
    <text evidence="2">The sequence shown here is derived from an EMBL/GenBank/DDBJ whole genome shotgun (WGS) entry which is preliminary data.</text>
</comment>
<feature type="transmembrane region" description="Helical" evidence="1">
    <location>
        <begin position="45"/>
        <end position="73"/>
    </location>
</feature>
<keyword evidence="3" id="KW-1185">Reference proteome</keyword>
<keyword evidence="1" id="KW-0812">Transmembrane</keyword>
<feature type="transmembrane region" description="Helical" evidence="1">
    <location>
        <begin position="93"/>
        <end position="123"/>
    </location>
</feature>
<gene>
    <name evidence="2" type="ORF">DP106_06890</name>
</gene>
<evidence type="ECO:0000256" key="1">
    <source>
        <dbReference type="SAM" id="Phobius"/>
    </source>
</evidence>
<evidence type="ECO:0000313" key="2">
    <source>
        <dbReference type="EMBL" id="RJX50191.1"/>
    </source>
</evidence>
<keyword evidence="1" id="KW-1133">Transmembrane helix</keyword>
<accession>A0A3A6QEW3</accession>
<feature type="transmembrane region" description="Helical" evidence="1">
    <location>
        <begin position="12"/>
        <end position="33"/>
    </location>
</feature>
<dbReference type="RefSeq" id="WP_120084278.1">
    <property type="nucleotide sequence ID" value="NZ_QMDW01000007.1"/>
</dbReference>
<reference evidence="2 3" key="1">
    <citation type="submission" date="2018-06" db="EMBL/GenBank/DDBJ databases">
        <title>Halonotius sp. F13-13 a new haloarchaeeon isolated from a solar saltern from Isla Cristina, Huelva, Spain.</title>
        <authorList>
            <person name="Duran-Viseras A."/>
            <person name="Sanchez-Porro C."/>
            <person name="Ventosa A."/>
        </authorList>
    </citation>
    <scope>NUCLEOTIDE SEQUENCE [LARGE SCALE GENOMIC DNA]</scope>
    <source>
        <strain evidence="2 3">CECT 7525</strain>
    </source>
</reference>
<dbReference type="OrthoDB" id="306015at2157"/>
<proteinExistence type="predicted"/>